<feature type="non-terminal residue" evidence="2">
    <location>
        <position position="1"/>
    </location>
</feature>
<organism evidence="2">
    <name type="scientific">marine metagenome</name>
    <dbReference type="NCBI Taxonomy" id="408172"/>
    <lineage>
        <taxon>unclassified sequences</taxon>
        <taxon>metagenomes</taxon>
        <taxon>ecological metagenomes</taxon>
    </lineage>
</organism>
<evidence type="ECO:0000256" key="1">
    <source>
        <dbReference type="SAM" id="MobiDB-lite"/>
    </source>
</evidence>
<feature type="compositionally biased region" description="Polar residues" evidence="1">
    <location>
        <begin position="47"/>
        <end position="59"/>
    </location>
</feature>
<feature type="compositionally biased region" description="Basic and acidic residues" evidence="1">
    <location>
        <begin position="60"/>
        <end position="78"/>
    </location>
</feature>
<gene>
    <name evidence="2" type="ORF">METZ01_LOCUS59042</name>
</gene>
<protein>
    <submittedName>
        <fullName evidence="2">Uncharacterized protein</fullName>
    </submittedName>
</protein>
<feature type="region of interest" description="Disordered" evidence="1">
    <location>
        <begin position="47"/>
        <end position="78"/>
    </location>
</feature>
<dbReference type="AlphaFoldDB" id="A0A381SS77"/>
<sequence length="78" mass="8651">VCGQVRQRCRPPSVSRRIKMEAMGFLGRREGGLVRVNEEQVCQLRASSMGSLRPSASDTSHTDDENRALLHGDRLVAD</sequence>
<dbReference type="EMBL" id="UINC01003421">
    <property type="protein sequence ID" value="SVA06188.1"/>
    <property type="molecule type" value="Genomic_DNA"/>
</dbReference>
<accession>A0A381SS77</accession>
<reference evidence="2" key="1">
    <citation type="submission" date="2018-05" db="EMBL/GenBank/DDBJ databases">
        <authorList>
            <person name="Lanie J.A."/>
            <person name="Ng W.-L."/>
            <person name="Kazmierczak K.M."/>
            <person name="Andrzejewski T.M."/>
            <person name="Davidsen T.M."/>
            <person name="Wayne K.J."/>
            <person name="Tettelin H."/>
            <person name="Glass J.I."/>
            <person name="Rusch D."/>
            <person name="Podicherti R."/>
            <person name="Tsui H.-C.T."/>
            <person name="Winkler M.E."/>
        </authorList>
    </citation>
    <scope>NUCLEOTIDE SEQUENCE</scope>
</reference>
<name>A0A381SS77_9ZZZZ</name>
<evidence type="ECO:0000313" key="2">
    <source>
        <dbReference type="EMBL" id="SVA06188.1"/>
    </source>
</evidence>
<proteinExistence type="predicted"/>